<evidence type="ECO:0000256" key="3">
    <source>
        <dbReference type="SAM" id="Phobius"/>
    </source>
</evidence>
<feature type="transmembrane region" description="Helical" evidence="3">
    <location>
        <begin position="159"/>
        <end position="177"/>
    </location>
</feature>
<sequence precursor="true">MGWLGLLLFLAALVFLSRLGSRSGVEQRLRALETQVLWLQREAEQMRQELAALKGQDVDAGPPPASTPLLEAVEETAPPLTDEEAATPPLPVIEPAAGTPATVPTETEATAETTAMPFWQRLLAGNLLAKIGVVLLFFGVASALRLAADYGLLPVPLRLLLGTVAGGAMVAFGWNRVHQGVRTHFGIALQGGGFAILYLIVYFMHVRYALFGATPAFLLFALLGVACVLLAVAQDGVVLAAFGLAGAFAAPVLAATGSSDPTPLFAYFVLLNTFIVGVSWFKNWRLLNVTGFLMTIGVGMAWAVEHYRADYHGVSQAFLLFFWGLYSVMPVLMALFRAPGWAGWSDSTLVFGTPLVGFALQSQLAADRYELAWAALAAALYYLALWVLLFRRRDEALRVLERCQLGLGIAFGTLVAPLAFGAQVTAAFWAVEGVAVLWFGVVQRRKLAMICGAGLQVAAAAYFLYGLPQMQTGLPVINDIFLGMVLLAGAGFASARLLRGVDERVAIPALLWAFAWWVLAGWSESERHLPMVQSTPVTLTYIALSLIALEVLGRRSAWNALRHLSLLLLPVLWLAAGSAWLHGQHMLAGLMVLALPLSLAGHYWLLARQQVDGLVLWPSVRHVGGFWLGMLLISGELAWLGFRLAPGATLWPVLAMALGPLSGLWLAVEGSRRALPPVSAAPLTYRGLGSLLPAAWLVAWLLWAGWAHDGGGSGLPYVPLLNPFDLVQLAVLATLYRWLRGFEEDPWPDTPLPQANRVGILAFVWISCLAARIAHHWGGIPFRADTLWHSTLLQAMLTLLWTLTAIAAMIRATGIGVRRLWQAGFALLAVVGAKLLFVDLAGAGTLLWTGSLIGVALLVLAASYFAPVPPPEEG</sequence>
<keyword evidence="3" id="KW-1133">Transmembrane helix</keyword>
<feature type="transmembrane region" description="Helical" evidence="3">
    <location>
        <begin position="237"/>
        <end position="257"/>
    </location>
</feature>
<feature type="transmembrane region" description="Helical" evidence="3">
    <location>
        <begin position="564"/>
        <end position="581"/>
    </location>
</feature>
<feature type="transmembrane region" description="Helical" evidence="3">
    <location>
        <begin position="846"/>
        <end position="866"/>
    </location>
</feature>
<feature type="transmembrane region" description="Helical" evidence="3">
    <location>
        <begin position="317"/>
        <end position="336"/>
    </location>
</feature>
<accession>B9Z4D5</accession>
<feature type="coiled-coil region" evidence="1">
    <location>
        <begin position="29"/>
        <end position="56"/>
    </location>
</feature>
<comment type="caution">
    <text evidence="4">The sequence shown here is derived from an EMBL/GenBank/DDBJ whole genome shotgun (WGS) entry which is preliminary data.</text>
</comment>
<keyword evidence="3" id="KW-0812">Transmembrane</keyword>
<dbReference type="PANTHER" id="PTHR38434:SF1">
    <property type="entry name" value="BLL2549 PROTEIN"/>
    <property type="match status" value="1"/>
</dbReference>
<feature type="transmembrane region" description="Helical" evidence="3">
    <location>
        <begin position="688"/>
        <end position="708"/>
    </location>
</feature>
<dbReference type="RefSeq" id="WP_008954240.1">
    <property type="nucleotide sequence ID" value="NZ_ACIS01000005.1"/>
</dbReference>
<evidence type="ECO:0000313" key="5">
    <source>
        <dbReference type="Proteomes" id="UP000003165"/>
    </source>
</evidence>
<feature type="transmembrane region" description="Helical" evidence="3">
    <location>
        <begin position="402"/>
        <end position="420"/>
    </location>
</feature>
<protein>
    <recommendedName>
        <fullName evidence="6">DUF2339 domain-containing protein</fullName>
    </recommendedName>
</protein>
<evidence type="ECO:0000256" key="1">
    <source>
        <dbReference type="SAM" id="Coils"/>
    </source>
</evidence>
<evidence type="ECO:0008006" key="6">
    <source>
        <dbReference type="Google" id="ProtNLM"/>
    </source>
</evidence>
<gene>
    <name evidence="4" type="ORF">FuraDRAFT_2220</name>
</gene>
<feature type="transmembrane region" description="Helical" evidence="3">
    <location>
        <begin position="534"/>
        <end position="552"/>
    </location>
</feature>
<keyword evidence="3" id="KW-0472">Membrane</keyword>
<feature type="transmembrane region" description="Helical" evidence="3">
    <location>
        <begin position="447"/>
        <end position="468"/>
    </location>
</feature>
<keyword evidence="1" id="KW-0175">Coiled coil</keyword>
<feature type="region of interest" description="Disordered" evidence="2">
    <location>
        <begin position="75"/>
        <end position="101"/>
    </location>
</feature>
<organism evidence="4 5">
    <name type="scientific">Pseudogulbenkiania ferrooxidans 2002</name>
    <dbReference type="NCBI Taxonomy" id="279714"/>
    <lineage>
        <taxon>Bacteria</taxon>
        <taxon>Pseudomonadati</taxon>
        <taxon>Pseudomonadota</taxon>
        <taxon>Betaproteobacteria</taxon>
        <taxon>Neisseriales</taxon>
        <taxon>Chromobacteriaceae</taxon>
        <taxon>Pseudogulbenkiania</taxon>
    </lineage>
</organism>
<reference evidence="4 5" key="1">
    <citation type="submission" date="2009-02" db="EMBL/GenBank/DDBJ databases">
        <title>Sequencing of the draft genome and assembly of Lutiella nitroferrum 2002.</title>
        <authorList>
            <consortium name="US DOE Joint Genome Institute (JGI-PGF)"/>
            <person name="Lucas S."/>
            <person name="Copeland A."/>
            <person name="Lapidus A."/>
            <person name="Glavina del Rio T."/>
            <person name="Tice H."/>
            <person name="Bruce D."/>
            <person name="Goodwin L."/>
            <person name="Pitluck S."/>
            <person name="Larimer F."/>
            <person name="Land M.L."/>
            <person name="Hauser L."/>
            <person name="Coates J.D."/>
        </authorList>
    </citation>
    <scope>NUCLEOTIDE SEQUENCE [LARGE SCALE GENOMIC DNA]</scope>
    <source>
        <strain evidence="4 5">2002</strain>
    </source>
</reference>
<feature type="transmembrane region" description="Helical" evidence="3">
    <location>
        <begin position="127"/>
        <end position="147"/>
    </location>
</feature>
<feature type="transmembrane region" description="Helical" evidence="3">
    <location>
        <begin position="287"/>
        <end position="305"/>
    </location>
</feature>
<evidence type="ECO:0000256" key="2">
    <source>
        <dbReference type="SAM" id="MobiDB-lite"/>
    </source>
</evidence>
<feature type="transmembrane region" description="Helical" evidence="3">
    <location>
        <begin position="371"/>
        <end position="390"/>
    </location>
</feature>
<dbReference type="EMBL" id="ACIS01000005">
    <property type="protein sequence ID" value="EEG08712.1"/>
    <property type="molecule type" value="Genomic_DNA"/>
</dbReference>
<feature type="transmembrane region" description="Helical" evidence="3">
    <location>
        <begin position="619"/>
        <end position="642"/>
    </location>
</feature>
<feature type="transmembrane region" description="Helical" evidence="3">
    <location>
        <begin position="648"/>
        <end position="668"/>
    </location>
</feature>
<feature type="transmembrane region" description="Helical" evidence="3">
    <location>
        <begin position="820"/>
        <end position="840"/>
    </location>
</feature>
<dbReference type="Proteomes" id="UP000003165">
    <property type="component" value="Unassembled WGS sequence"/>
</dbReference>
<feature type="transmembrane region" description="Helical" evidence="3">
    <location>
        <begin position="787"/>
        <end position="808"/>
    </location>
</feature>
<proteinExistence type="predicted"/>
<feature type="transmembrane region" description="Helical" evidence="3">
    <location>
        <begin position="426"/>
        <end position="442"/>
    </location>
</feature>
<feature type="transmembrane region" description="Helical" evidence="3">
    <location>
        <begin position="264"/>
        <end position="281"/>
    </location>
</feature>
<dbReference type="InterPro" id="IPR019286">
    <property type="entry name" value="DUF2339_TM"/>
</dbReference>
<dbReference type="eggNOG" id="COG5373">
    <property type="taxonomic scope" value="Bacteria"/>
</dbReference>
<feature type="transmembrane region" description="Helical" evidence="3">
    <location>
        <begin position="480"/>
        <end position="498"/>
    </location>
</feature>
<keyword evidence="5" id="KW-1185">Reference proteome</keyword>
<feature type="transmembrane region" description="Helical" evidence="3">
    <location>
        <begin position="183"/>
        <end position="201"/>
    </location>
</feature>
<feature type="transmembrane region" description="Helical" evidence="3">
    <location>
        <begin position="587"/>
        <end position="607"/>
    </location>
</feature>
<name>B9Z4D5_9NEIS</name>
<dbReference type="Pfam" id="PF10101">
    <property type="entry name" value="DUF2339"/>
    <property type="match status" value="1"/>
</dbReference>
<dbReference type="AlphaFoldDB" id="B9Z4D5"/>
<evidence type="ECO:0000313" key="4">
    <source>
        <dbReference type="EMBL" id="EEG08712.1"/>
    </source>
</evidence>
<feature type="transmembrane region" description="Helical" evidence="3">
    <location>
        <begin position="758"/>
        <end position="775"/>
    </location>
</feature>
<feature type="transmembrane region" description="Helical" evidence="3">
    <location>
        <begin position="505"/>
        <end position="522"/>
    </location>
</feature>
<feature type="transmembrane region" description="Helical" evidence="3">
    <location>
        <begin position="208"/>
        <end position="231"/>
    </location>
</feature>
<dbReference type="PANTHER" id="PTHR38434">
    <property type="entry name" value="BLL2549 PROTEIN"/>
    <property type="match status" value="1"/>
</dbReference>